<dbReference type="PANTHER" id="PTHR22930">
    <property type="match status" value="1"/>
</dbReference>
<dbReference type="Pfam" id="PF26138">
    <property type="entry name" value="DUF8040"/>
    <property type="match status" value="1"/>
</dbReference>
<feature type="domain" description="DDE Tnp4" evidence="9">
    <location>
        <begin position="102"/>
        <end position="159"/>
    </location>
</feature>
<dbReference type="PANTHER" id="PTHR22930:SF281">
    <property type="entry name" value="NUCLEASE"/>
    <property type="match status" value="1"/>
</dbReference>
<evidence type="ECO:0000256" key="1">
    <source>
        <dbReference type="ARBA" id="ARBA00001968"/>
    </source>
</evidence>
<dbReference type="EMBL" id="VAHF01000008">
    <property type="protein sequence ID" value="TXG57326.1"/>
    <property type="molecule type" value="Genomic_DNA"/>
</dbReference>
<dbReference type="GO" id="GO:0046872">
    <property type="term" value="F:metal ion binding"/>
    <property type="evidence" value="ECO:0007669"/>
    <property type="project" value="UniProtKB-KW"/>
</dbReference>
<organism evidence="11 12">
    <name type="scientific">Acer yangbiense</name>
    <dbReference type="NCBI Taxonomy" id="1000413"/>
    <lineage>
        <taxon>Eukaryota</taxon>
        <taxon>Viridiplantae</taxon>
        <taxon>Streptophyta</taxon>
        <taxon>Embryophyta</taxon>
        <taxon>Tracheophyta</taxon>
        <taxon>Spermatophyta</taxon>
        <taxon>Magnoliopsida</taxon>
        <taxon>eudicotyledons</taxon>
        <taxon>Gunneridae</taxon>
        <taxon>Pentapetalae</taxon>
        <taxon>rosids</taxon>
        <taxon>malvids</taxon>
        <taxon>Sapindales</taxon>
        <taxon>Sapindaceae</taxon>
        <taxon>Hippocastanoideae</taxon>
        <taxon>Acereae</taxon>
        <taxon>Acer</taxon>
    </lineage>
</organism>
<dbReference type="OrthoDB" id="1699974at2759"/>
<evidence type="ECO:0000259" key="8">
    <source>
        <dbReference type="Pfam" id="PF12776"/>
    </source>
</evidence>
<dbReference type="Proteomes" id="UP000323000">
    <property type="component" value="Chromosome 8"/>
</dbReference>
<dbReference type="Pfam" id="PF12776">
    <property type="entry name" value="Myb_DNA-bind_3"/>
    <property type="match status" value="1"/>
</dbReference>
<evidence type="ECO:0000313" key="12">
    <source>
        <dbReference type="Proteomes" id="UP000323000"/>
    </source>
</evidence>
<dbReference type="InterPro" id="IPR024752">
    <property type="entry name" value="Myb/SANT-like_dom"/>
</dbReference>
<evidence type="ECO:0000256" key="4">
    <source>
        <dbReference type="ARBA" id="ARBA00022722"/>
    </source>
</evidence>
<reference evidence="12" key="1">
    <citation type="journal article" date="2019" name="Gigascience">
        <title>De novo genome assembly of the endangered Acer yangbiense, a plant species with extremely small populations endemic to Yunnan Province, China.</title>
        <authorList>
            <person name="Yang J."/>
            <person name="Wariss H.M."/>
            <person name="Tao L."/>
            <person name="Zhang R."/>
            <person name="Yun Q."/>
            <person name="Hollingsworth P."/>
            <person name="Dao Z."/>
            <person name="Luo G."/>
            <person name="Guo H."/>
            <person name="Ma Y."/>
            <person name="Sun W."/>
        </authorList>
    </citation>
    <scope>NUCLEOTIDE SEQUENCE [LARGE SCALE GENOMIC DNA]</scope>
    <source>
        <strain evidence="12">cv. Malutang</strain>
    </source>
</reference>
<accession>A0A5C7HM07</accession>
<evidence type="ECO:0000259" key="9">
    <source>
        <dbReference type="Pfam" id="PF13359"/>
    </source>
</evidence>
<dbReference type="GO" id="GO:0005634">
    <property type="term" value="C:nucleus"/>
    <property type="evidence" value="ECO:0007669"/>
    <property type="project" value="UniProtKB-SubCell"/>
</dbReference>
<dbReference type="AlphaFoldDB" id="A0A5C7HM07"/>
<keyword evidence="6" id="KW-0378">Hydrolase</keyword>
<evidence type="ECO:0000256" key="7">
    <source>
        <dbReference type="ARBA" id="ARBA00023242"/>
    </source>
</evidence>
<evidence type="ECO:0000313" key="11">
    <source>
        <dbReference type="EMBL" id="TXG57326.1"/>
    </source>
</evidence>
<dbReference type="InterPro" id="IPR058353">
    <property type="entry name" value="DUF8040"/>
</dbReference>
<keyword evidence="5" id="KW-0479">Metal-binding</keyword>
<evidence type="ECO:0000256" key="6">
    <source>
        <dbReference type="ARBA" id="ARBA00022801"/>
    </source>
</evidence>
<evidence type="ECO:0000256" key="2">
    <source>
        <dbReference type="ARBA" id="ARBA00004123"/>
    </source>
</evidence>
<comment type="cofactor">
    <cofactor evidence="1">
        <name>a divalent metal cation</name>
        <dbReference type="ChEBI" id="CHEBI:60240"/>
    </cofactor>
</comment>
<feature type="domain" description="Myb/SANT-like" evidence="8">
    <location>
        <begin position="171"/>
        <end position="251"/>
    </location>
</feature>
<keyword evidence="7" id="KW-0539">Nucleus</keyword>
<dbReference type="GO" id="GO:0016787">
    <property type="term" value="F:hydrolase activity"/>
    <property type="evidence" value="ECO:0007669"/>
    <property type="project" value="UniProtKB-KW"/>
</dbReference>
<comment type="caution">
    <text evidence="11">The sequence shown here is derived from an EMBL/GenBank/DDBJ whole genome shotgun (WGS) entry which is preliminary data.</text>
</comment>
<name>A0A5C7HM07_9ROSI</name>
<proteinExistence type="inferred from homology"/>
<keyword evidence="12" id="KW-1185">Reference proteome</keyword>
<dbReference type="InterPro" id="IPR045249">
    <property type="entry name" value="HARBI1-like"/>
</dbReference>
<evidence type="ECO:0000256" key="5">
    <source>
        <dbReference type="ARBA" id="ARBA00022723"/>
    </source>
</evidence>
<keyword evidence="4" id="KW-0540">Nuclease</keyword>
<dbReference type="InterPro" id="IPR027806">
    <property type="entry name" value="HARBI1_dom"/>
</dbReference>
<gene>
    <name evidence="11" type="ORF">EZV62_018639</name>
</gene>
<protein>
    <recommendedName>
        <fullName evidence="13">DDE Tnp4 domain-containing protein</fullName>
    </recommendedName>
</protein>
<evidence type="ECO:0000256" key="3">
    <source>
        <dbReference type="ARBA" id="ARBA00006958"/>
    </source>
</evidence>
<evidence type="ECO:0008006" key="13">
    <source>
        <dbReference type="Google" id="ProtNLM"/>
    </source>
</evidence>
<comment type="similarity">
    <text evidence="3">Belongs to the HARBI1 family.</text>
</comment>
<dbReference type="Pfam" id="PF13359">
    <property type="entry name" value="DDE_Tnp_4"/>
    <property type="match status" value="1"/>
</dbReference>
<dbReference type="GO" id="GO:0004518">
    <property type="term" value="F:nuclease activity"/>
    <property type="evidence" value="ECO:0007669"/>
    <property type="project" value="UniProtKB-KW"/>
</dbReference>
<feature type="domain" description="DUF8040" evidence="10">
    <location>
        <begin position="1"/>
        <end position="70"/>
    </location>
</feature>
<evidence type="ECO:0000259" key="10">
    <source>
        <dbReference type="Pfam" id="PF26138"/>
    </source>
</evidence>
<comment type="subcellular location">
    <subcellularLocation>
        <location evidence="2">Nucleus</location>
    </subcellularLocation>
</comment>
<sequence length="395" mass="44681">MDRRTFGILCELLRTDGKLKKDGLVTIEEQVCSFLHVLAHHVKNRTIGHRFNRSGETVSRYFNSVLNGIIRLQGSLLQKPNPIPNDCTDARWKWFKGCLGALDGTHIKVRVSEKDKPRYRTRKGEVATNVLGVCSRDMKFIFVFPGWEGSASDSRVLRDALSRPTGLKVPNEGARCDTGSFKSGTSTQIEKTLNSILPNSRIKASPHIDSKIRFWKKQYGIVFDMLNTSGFGWNDTKKCVEVDSNEVWEMYVLAHKEAEGWRDKSFPLYERLINIFGKDRATGQVTGTPQQILNERARRDTLTPVGFKEVENVIQNVFQQSCNEMKELAASVFGHNEDRSDIANELVTMGLELDDELDALTLILEKPSNISAFKSLKGARRQTFVQKLLRNKAVG</sequence>